<evidence type="ECO:0000313" key="3">
    <source>
        <dbReference type="Proteomes" id="UP000765509"/>
    </source>
</evidence>
<dbReference type="PANTHER" id="PTHR34144:SF1">
    <property type="entry name" value="CAPSULAR ASSOCIATED PROTEIN"/>
    <property type="match status" value="1"/>
</dbReference>
<protein>
    <recommendedName>
        <fullName evidence="4">Glycosyltransferase family 69 protein</fullName>
    </recommendedName>
</protein>
<keyword evidence="1" id="KW-0812">Transmembrane</keyword>
<evidence type="ECO:0008006" key="4">
    <source>
        <dbReference type="Google" id="ProtNLM"/>
    </source>
</evidence>
<sequence length="605" mass="69390">MSKSTAIDSPSDDLHHQPIRRRRQSLLEADSIILNHRHRHPNHPFQMLLANSQNHLHHHLVLNYLKSKLPAIISLTIGILVGLFFASFLTSSNTEPVNQWRGGGTSVPTWTHSRTAPSKFSIPTPTLDQRFRVFKLLSTLTGHHTHSCTRKSQKPYRRQVYERYEPLVGYQLGRHHIKNNGPIHLLQHIFAGSKDPDQDFRGIIDFKGHTKLTLMKKRSQVVPDPKTKPVLKVVGRKGTGHKYFFAINLYNSFDIIPDLFSTMFKVSAILGFQNVFVSVYENGSSDQTKALLRLFDGLSRSVGIRVVIRTSLRTRGAFHHRIEYLAEVRNAALAPLQELRDSEGELFDTVIFMNDVLPCTDDLLELIWQSRRQNAGITCGADYIFHEEIAQPVFYDNWVARDINGTALENAPFESIFRDPPSQHRFERHLPIQVQSCWNGIAILDPAPLYAHPRVRFRMAKLSEGECSASECSLICNDYWNAGYGRIVMVPRVKLAYDNRVWQIIHPERKNLTIIRGYTRLGGAPDDPTADPQDRAWFGPHDRLFRQEESEELEMKPEPAYVWCWGWDGAGDLDGPDVDPIWEPTKNLTFDPRIIRHDRGFDFGF</sequence>
<dbReference type="Proteomes" id="UP000765509">
    <property type="component" value="Unassembled WGS sequence"/>
</dbReference>
<keyword evidence="1" id="KW-0472">Membrane</keyword>
<name>A0A9Q3DJ53_9BASI</name>
<organism evidence="2 3">
    <name type="scientific">Austropuccinia psidii MF-1</name>
    <dbReference type="NCBI Taxonomy" id="1389203"/>
    <lineage>
        <taxon>Eukaryota</taxon>
        <taxon>Fungi</taxon>
        <taxon>Dikarya</taxon>
        <taxon>Basidiomycota</taxon>
        <taxon>Pucciniomycotina</taxon>
        <taxon>Pucciniomycetes</taxon>
        <taxon>Pucciniales</taxon>
        <taxon>Sphaerophragmiaceae</taxon>
        <taxon>Austropuccinia</taxon>
    </lineage>
</organism>
<dbReference type="PANTHER" id="PTHR34144">
    <property type="entry name" value="CHROMOSOME 8, WHOLE GENOME SHOTGUN SEQUENCE"/>
    <property type="match status" value="1"/>
</dbReference>
<comment type="caution">
    <text evidence="2">The sequence shown here is derived from an EMBL/GenBank/DDBJ whole genome shotgun (WGS) entry which is preliminary data.</text>
</comment>
<dbReference type="Pfam" id="PF11735">
    <property type="entry name" value="CAP59_mtransfer"/>
    <property type="match status" value="1"/>
</dbReference>
<dbReference type="EMBL" id="AVOT02018337">
    <property type="protein sequence ID" value="MBW0505156.1"/>
    <property type="molecule type" value="Genomic_DNA"/>
</dbReference>
<dbReference type="AlphaFoldDB" id="A0A9Q3DJ53"/>
<dbReference type="InterPro" id="IPR021047">
    <property type="entry name" value="Mannosyltransferase_CMT1"/>
</dbReference>
<keyword evidence="1" id="KW-1133">Transmembrane helix</keyword>
<evidence type="ECO:0000313" key="2">
    <source>
        <dbReference type="EMBL" id="MBW0505156.1"/>
    </source>
</evidence>
<feature type="transmembrane region" description="Helical" evidence="1">
    <location>
        <begin position="69"/>
        <end position="89"/>
    </location>
</feature>
<dbReference type="OrthoDB" id="262547at2759"/>
<keyword evidence="3" id="KW-1185">Reference proteome</keyword>
<reference evidence="2" key="1">
    <citation type="submission" date="2021-03" db="EMBL/GenBank/DDBJ databases">
        <title>Draft genome sequence of rust myrtle Austropuccinia psidii MF-1, a brazilian biotype.</title>
        <authorList>
            <person name="Quecine M.C."/>
            <person name="Pachon D.M.R."/>
            <person name="Bonatelli M.L."/>
            <person name="Correr F.H."/>
            <person name="Franceschini L.M."/>
            <person name="Leite T.F."/>
            <person name="Margarido G.R.A."/>
            <person name="Almeida C.A."/>
            <person name="Ferrarezi J.A."/>
            <person name="Labate C.A."/>
        </authorList>
    </citation>
    <scope>NUCLEOTIDE SEQUENCE</scope>
    <source>
        <strain evidence="2">MF-1</strain>
    </source>
</reference>
<gene>
    <name evidence="2" type="ORF">O181_044871</name>
</gene>
<accession>A0A9Q3DJ53</accession>
<proteinExistence type="predicted"/>
<evidence type="ECO:0000256" key="1">
    <source>
        <dbReference type="SAM" id="Phobius"/>
    </source>
</evidence>